<evidence type="ECO:0000313" key="1">
    <source>
        <dbReference type="EMBL" id="KAL3388579.1"/>
    </source>
</evidence>
<comment type="caution">
    <text evidence="1">The sequence shown here is derived from an EMBL/GenBank/DDBJ whole genome shotgun (WGS) entry which is preliminary data.</text>
</comment>
<sequence length="354" mass="40377">MDYRSMPPEYFCKKMNAVYIINLVDYLNKNKITEENLDNEDILKDIIRKGMGKKRPLLRNEINCRNRTVETIRLYLQDIDIDSEEIEYIKNASIQLITGNKTFEADQPMDPIGDHPINVTIDDEETLPPMPDMPLVQDMILVVDQGLIISNKDEQSTNMMVPIEYHTINVPIHDEQPQPNMIQIIYPDMPSLNVDSPSLVSIPIDQGLIQSNKNELSTNMIDLIEDHPINVTTDEEKTLPLMPDMPLVQVDPSSVVPIPIDQGFLSRYSPNEVVLANRFKSYFWPAKIIEVYSDKMYVTFFPLSAEMEKEEVSSKEDVKAFTEKEIKAAGAYLCLGLSQLAFENAVKFASAELN</sequence>
<organism evidence="1 2">
    <name type="scientific">Trichogramma kaykai</name>
    <dbReference type="NCBI Taxonomy" id="54128"/>
    <lineage>
        <taxon>Eukaryota</taxon>
        <taxon>Metazoa</taxon>
        <taxon>Ecdysozoa</taxon>
        <taxon>Arthropoda</taxon>
        <taxon>Hexapoda</taxon>
        <taxon>Insecta</taxon>
        <taxon>Pterygota</taxon>
        <taxon>Neoptera</taxon>
        <taxon>Endopterygota</taxon>
        <taxon>Hymenoptera</taxon>
        <taxon>Apocrita</taxon>
        <taxon>Proctotrupomorpha</taxon>
        <taxon>Chalcidoidea</taxon>
        <taxon>Trichogrammatidae</taxon>
        <taxon>Trichogramma</taxon>
    </lineage>
</organism>
<name>A0ABD2W7D9_9HYME</name>
<evidence type="ECO:0000313" key="2">
    <source>
        <dbReference type="Proteomes" id="UP001627154"/>
    </source>
</evidence>
<dbReference type="EMBL" id="JBJJXI010000129">
    <property type="protein sequence ID" value="KAL3388579.1"/>
    <property type="molecule type" value="Genomic_DNA"/>
</dbReference>
<keyword evidence="2" id="KW-1185">Reference proteome</keyword>
<protein>
    <recommendedName>
        <fullName evidence="3">PWWP domain-containing protein</fullName>
    </recommendedName>
</protein>
<gene>
    <name evidence="1" type="ORF">TKK_016298</name>
</gene>
<dbReference type="AlphaFoldDB" id="A0ABD2W7D9"/>
<dbReference type="Proteomes" id="UP001627154">
    <property type="component" value="Unassembled WGS sequence"/>
</dbReference>
<accession>A0ABD2W7D9</accession>
<evidence type="ECO:0008006" key="3">
    <source>
        <dbReference type="Google" id="ProtNLM"/>
    </source>
</evidence>
<reference evidence="1 2" key="1">
    <citation type="journal article" date="2024" name="bioRxiv">
        <title>A reference genome for Trichogramma kaykai: A tiny desert-dwelling parasitoid wasp with competing sex-ratio distorters.</title>
        <authorList>
            <person name="Culotta J."/>
            <person name="Lindsey A.R."/>
        </authorList>
    </citation>
    <scope>NUCLEOTIDE SEQUENCE [LARGE SCALE GENOMIC DNA]</scope>
    <source>
        <strain evidence="1 2">KSX58</strain>
    </source>
</reference>
<proteinExistence type="predicted"/>